<dbReference type="AlphaFoldDB" id="A0A0C9WDW7"/>
<dbReference type="GO" id="GO:0046872">
    <property type="term" value="F:metal ion binding"/>
    <property type="evidence" value="ECO:0007669"/>
    <property type="project" value="UniProtKB-KW"/>
</dbReference>
<dbReference type="Pfam" id="PF13640">
    <property type="entry name" value="2OG-FeII_Oxy_3"/>
    <property type="match status" value="1"/>
</dbReference>
<keyword evidence="1" id="KW-0560">Oxidoreductase</keyword>
<keyword evidence="4" id="KW-1185">Reference proteome</keyword>
<feature type="domain" description="Fe2OG dioxygenase" evidence="2">
    <location>
        <begin position="121"/>
        <end position="223"/>
    </location>
</feature>
<dbReference type="EMBL" id="KN839851">
    <property type="protein sequence ID" value="KIJ63416.1"/>
    <property type="molecule type" value="Genomic_DNA"/>
</dbReference>
<dbReference type="PANTHER" id="PTHR33099">
    <property type="entry name" value="FE2OG DIOXYGENASE DOMAIN-CONTAINING PROTEIN"/>
    <property type="match status" value="1"/>
</dbReference>
<gene>
    <name evidence="3" type="ORF">HYDPIDRAFT_92692</name>
</gene>
<reference evidence="3 4" key="1">
    <citation type="submission" date="2014-04" db="EMBL/GenBank/DDBJ databases">
        <title>Evolutionary Origins and Diversification of the Mycorrhizal Mutualists.</title>
        <authorList>
            <consortium name="DOE Joint Genome Institute"/>
            <consortium name="Mycorrhizal Genomics Consortium"/>
            <person name="Kohler A."/>
            <person name="Kuo A."/>
            <person name="Nagy L.G."/>
            <person name="Floudas D."/>
            <person name="Copeland A."/>
            <person name="Barry K.W."/>
            <person name="Cichocki N."/>
            <person name="Veneault-Fourrey C."/>
            <person name="LaButti K."/>
            <person name="Lindquist E.A."/>
            <person name="Lipzen A."/>
            <person name="Lundell T."/>
            <person name="Morin E."/>
            <person name="Murat C."/>
            <person name="Riley R."/>
            <person name="Ohm R."/>
            <person name="Sun H."/>
            <person name="Tunlid A."/>
            <person name="Henrissat B."/>
            <person name="Grigoriev I.V."/>
            <person name="Hibbett D.S."/>
            <person name="Martin F."/>
        </authorList>
    </citation>
    <scope>NUCLEOTIDE SEQUENCE [LARGE SCALE GENOMIC DNA]</scope>
    <source>
        <strain evidence="3 4">MD-312</strain>
    </source>
</reference>
<accession>A0A0C9WDW7</accession>
<dbReference type="PROSITE" id="PS51471">
    <property type="entry name" value="FE2OG_OXY"/>
    <property type="match status" value="1"/>
</dbReference>
<dbReference type="InterPro" id="IPR044862">
    <property type="entry name" value="Pro_4_hyd_alph_FE2OG_OXY"/>
</dbReference>
<dbReference type="HOGENOM" id="CLU_019613_2_1_1"/>
<dbReference type="Gene3D" id="2.60.120.620">
    <property type="entry name" value="q2cbj1_9rhob like domain"/>
    <property type="match status" value="1"/>
</dbReference>
<dbReference type="InterPro" id="IPR005123">
    <property type="entry name" value="Oxoglu/Fe-dep_dioxygenase_dom"/>
</dbReference>
<comment type="similarity">
    <text evidence="1">Belongs to the iron/ascorbate-dependent oxidoreductase family.</text>
</comment>
<evidence type="ECO:0000313" key="3">
    <source>
        <dbReference type="EMBL" id="KIJ63416.1"/>
    </source>
</evidence>
<dbReference type="PANTHER" id="PTHR33099:SF14">
    <property type="entry name" value="PROLYL 4-HYDROXYLASE ALPHA SUBUNIT FE(2+) 2OG DIOXYGENASE DOMAIN-CONTAINING PROTEIN"/>
    <property type="match status" value="1"/>
</dbReference>
<keyword evidence="1" id="KW-0479">Metal-binding</keyword>
<protein>
    <recommendedName>
        <fullName evidence="2">Fe2OG dioxygenase domain-containing protein</fullName>
    </recommendedName>
</protein>
<keyword evidence="1" id="KW-0408">Iron</keyword>
<name>A0A0C9WDW7_9AGAM</name>
<proteinExistence type="inferred from homology"/>
<evidence type="ECO:0000259" key="2">
    <source>
        <dbReference type="PROSITE" id="PS51471"/>
    </source>
</evidence>
<evidence type="ECO:0000313" key="4">
    <source>
        <dbReference type="Proteomes" id="UP000053820"/>
    </source>
</evidence>
<organism evidence="3 4">
    <name type="scientific">Hydnomerulius pinastri MD-312</name>
    <dbReference type="NCBI Taxonomy" id="994086"/>
    <lineage>
        <taxon>Eukaryota</taxon>
        <taxon>Fungi</taxon>
        <taxon>Dikarya</taxon>
        <taxon>Basidiomycota</taxon>
        <taxon>Agaricomycotina</taxon>
        <taxon>Agaricomycetes</taxon>
        <taxon>Agaricomycetidae</taxon>
        <taxon>Boletales</taxon>
        <taxon>Boletales incertae sedis</taxon>
        <taxon>Leucogyrophana</taxon>
    </lineage>
</organism>
<dbReference type="GO" id="GO:0016491">
    <property type="term" value="F:oxidoreductase activity"/>
    <property type="evidence" value="ECO:0007669"/>
    <property type="project" value="UniProtKB-KW"/>
</dbReference>
<dbReference type="OrthoDB" id="27483at2759"/>
<sequence>MDSQQKLESVRASLGVRPPHCSGTCSIPSDKLKLYYDVDDENAGKIDLARATPADLEKLARACQPATFGRNQEDVLDETYRKALKLDASAFSTLFNAESAGLADVIRRELLEGKNDKRDIRLEMYKLNIYGKDSFFKPHKDTPRGEKMFGSLVIVFPTSHEGGEFVLRHEGREWTIDFAEMLSQPSESSDPRFGYVSFFSDIEHEVLLVKSGHRVTLTYNLYFAETQSPVSVDAAPAPYEQVITEALGSLVADPALLPKGGYFGFGLRHQYPVSESTDLACLQTCLKGSDGALSRSLSSLSLNWRLCVLYRDVGIWPKQHYLNTRVIDFSQHHQVEEEDIERLMGEGVERVRFVDMSGTPIKAPERRWWSEGDEDEDEGAKDIFQVTKMPSVFGLRSIYIAYGNEVEMAHLYGDLCLVAEIPAKTA</sequence>
<evidence type="ECO:0000256" key="1">
    <source>
        <dbReference type="RuleBase" id="RU003682"/>
    </source>
</evidence>
<dbReference type="Proteomes" id="UP000053820">
    <property type="component" value="Unassembled WGS sequence"/>
</dbReference>